<dbReference type="OrthoDB" id="4728302at2759"/>
<gene>
    <name evidence="4" type="ORF">BKA67DRAFT_580689</name>
</gene>
<keyword evidence="2" id="KW-0812">Transmembrane</keyword>
<feature type="transmembrane region" description="Helical" evidence="2">
    <location>
        <begin position="128"/>
        <end position="150"/>
    </location>
</feature>
<evidence type="ECO:0000256" key="1">
    <source>
        <dbReference type="SAM" id="MobiDB-lite"/>
    </source>
</evidence>
<feature type="chain" id="PRO_5040411921" evidence="3">
    <location>
        <begin position="25"/>
        <end position="200"/>
    </location>
</feature>
<keyword evidence="3" id="KW-0732">Signal</keyword>
<sequence length="200" mass="21460">MRSPDVMFKRLWLTALTLLMVVSTMIIQIRDTECPANSQFYVCSLNNFNGCCSTDPCSSVEGCPESSRSSSTSLALPSTTTLSAISTWIEPISTKTATTAPATSMPHSATATTPAASDTSPEPPATSLLSLIIAVGALAILVLALLGWIFRKRLIQLIHFRQRTKTAKTQGPFSIGVFEMEGAVIRQPKVGVTVLKEELP</sequence>
<organism evidence="4 5">
    <name type="scientific">Truncatella angustata</name>
    <dbReference type="NCBI Taxonomy" id="152316"/>
    <lineage>
        <taxon>Eukaryota</taxon>
        <taxon>Fungi</taxon>
        <taxon>Dikarya</taxon>
        <taxon>Ascomycota</taxon>
        <taxon>Pezizomycotina</taxon>
        <taxon>Sordariomycetes</taxon>
        <taxon>Xylariomycetidae</taxon>
        <taxon>Amphisphaeriales</taxon>
        <taxon>Sporocadaceae</taxon>
        <taxon>Truncatella</taxon>
    </lineage>
</organism>
<feature type="signal peptide" evidence="3">
    <location>
        <begin position="1"/>
        <end position="24"/>
    </location>
</feature>
<dbReference type="GeneID" id="70132769"/>
<evidence type="ECO:0000256" key="3">
    <source>
        <dbReference type="SAM" id="SignalP"/>
    </source>
</evidence>
<dbReference type="AlphaFoldDB" id="A0A9P8UCY4"/>
<dbReference type="RefSeq" id="XP_045953349.1">
    <property type="nucleotide sequence ID" value="XM_046103878.1"/>
</dbReference>
<evidence type="ECO:0000313" key="4">
    <source>
        <dbReference type="EMBL" id="KAH6646835.1"/>
    </source>
</evidence>
<evidence type="ECO:0000313" key="5">
    <source>
        <dbReference type="Proteomes" id="UP000758603"/>
    </source>
</evidence>
<comment type="caution">
    <text evidence="4">The sequence shown here is derived from an EMBL/GenBank/DDBJ whole genome shotgun (WGS) entry which is preliminary data.</text>
</comment>
<proteinExistence type="predicted"/>
<keyword evidence="2" id="KW-0472">Membrane</keyword>
<feature type="region of interest" description="Disordered" evidence="1">
    <location>
        <begin position="98"/>
        <end position="121"/>
    </location>
</feature>
<name>A0A9P8UCY4_9PEZI</name>
<keyword evidence="5" id="KW-1185">Reference proteome</keyword>
<reference evidence="4" key="1">
    <citation type="journal article" date="2021" name="Nat. Commun.">
        <title>Genetic determinants of endophytism in the Arabidopsis root mycobiome.</title>
        <authorList>
            <person name="Mesny F."/>
            <person name="Miyauchi S."/>
            <person name="Thiergart T."/>
            <person name="Pickel B."/>
            <person name="Atanasova L."/>
            <person name="Karlsson M."/>
            <person name="Huettel B."/>
            <person name="Barry K.W."/>
            <person name="Haridas S."/>
            <person name="Chen C."/>
            <person name="Bauer D."/>
            <person name="Andreopoulos W."/>
            <person name="Pangilinan J."/>
            <person name="LaButti K."/>
            <person name="Riley R."/>
            <person name="Lipzen A."/>
            <person name="Clum A."/>
            <person name="Drula E."/>
            <person name="Henrissat B."/>
            <person name="Kohler A."/>
            <person name="Grigoriev I.V."/>
            <person name="Martin F.M."/>
            <person name="Hacquard S."/>
        </authorList>
    </citation>
    <scope>NUCLEOTIDE SEQUENCE</scope>
    <source>
        <strain evidence="4">MPI-SDFR-AT-0073</strain>
    </source>
</reference>
<accession>A0A9P8UCY4</accession>
<dbReference type="EMBL" id="JAGPXC010000009">
    <property type="protein sequence ID" value="KAH6646835.1"/>
    <property type="molecule type" value="Genomic_DNA"/>
</dbReference>
<keyword evidence="2" id="KW-1133">Transmembrane helix</keyword>
<dbReference type="Proteomes" id="UP000758603">
    <property type="component" value="Unassembled WGS sequence"/>
</dbReference>
<evidence type="ECO:0000256" key="2">
    <source>
        <dbReference type="SAM" id="Phobius"/>
    </source>
</evidence>
<protein>
    <submittedName>
        <fullName evidence="4">Uncharacterized protein</fullName>
    </submittedName>
</protein>